<dbReference type="eggNOG" id="ENOG503160C">
    <property type="taxonomic scope" value="Bacteria"/>
</dbReference>
<accession>B7WVV6</accession>
<dbReference type="RefSeq" id="WP_003055564.1">
    <property type="nucleotide sequence ID" value="NZ_AAUJ02000001.1"/>
</dbReference>
<reference evidence="1 2" key="1">
    <citation type="journal article" date="2004" name="Appl. Environ. Microbiol.">
        <title>Mineralization of individual congeners of linear alkylbenzenesulfonate by defined pairs of heterotrophic bacteria.</title>
        <authorList>
            <person name="Schleheck D."/>
            <person name="Knepper T.P."/>
            <person name="Fischer K."/>
            <person name="Cook A.M."/>
        </authorList>
    </citation>
    <scope>NUCLEOTIDE SEQUENCE [LARGE SCALE GENOMIC DNA]</scope>
    <source>
        <strain evidence="2">DSM 14576 / KF-1</strain>
    </source>
</reference>
<proteinExistence type="predicted"/>
<dbReference type="Proteomes" id="UP000003039">
    <property type="component" value="Unassembled WGS sequence"/>
</dbReference>
<gene>
    <name evidence="1" type="ORF">CtesDRAFT_PD2674</name>
</gene>
<organism evidence="1 2">
    <name type="scientific">Comamonas testosteroni (strain DSM 14576 / KF-1)</name>
    <name type="common">Pseudomonas testosteroni</name>
    <dbReference type="NCBI Taxonomy" id="399795"/>
    <lineage>
        <taxon>Bacteria</taxon>
        <taxon>Pseudomonadati</taxon>
        <taxon>Pseudomonadota</taxon>
        <taxon>Betaproteobacteria</taxon>
        <taxon>Burkholderiales</taxon>
        <taxon>Comamonadaceae</taxon>
        <taxon>Comamonas</taxon>
    </lineage>
</organism>
<comment type="caution">
    <text evidence="1">The sequence shown here is derived from an EMBL/GenBank/DDBJ whole genome shotgun (WGS) entry which is preliminary data.</text>
</comment>
<dbReference type="EMBL" id="AAUJ02000001">
    <property type="protein sequence ID" value="EED67728.1"/>
    <property type="molecule type" value="Genomic_DNA"/>
</dbReference>
<evidence type="ECO:0000313" key="1">
    <source>
        <dbReference type="EMBL" id="EED67728.1"/>
    </source>
</evidence>
<dbReference type="AlphaFoldDB" id="B7WVV6"/>
<evidence type="ECO:0000313" key="2">
    <source>
        <dbReference type="Proteomes" id="UP000003039"/>
    </source>
</evidence>
<dbReference type="OrthoDB" id="8941979at2"/>
<protein>
    <submittedName>
        <fullName evidence="1">Uncharacterized protein</fullName>
    </submittedName>
</protein>
<sequence>MTHLSLAVIDAGAFPVVHIHGPSLLPGDGPRIIEDLETLIRHAQAFVLVIVNGDDPSQRPHDEDKARMLWLKENKTRLATFCKGIVSVMPDSQRLPLVKKQATGLQAALGIPFLVAAKLSDADAQARSLL</sequence>
<name>B7WVV6_COMTK</name>